<dbReference type="HAMAP" id="MF_00724">
    <property type="entry name" value="FliE"/>
    <property type="match status" value="1"/>
</dbReference>
<sequence length="102" mass="10532">MTAPIEPISAALPALPMPSLTPATGAAGSGEDFAAKLAEGLQHVQDLQNRASDLAVQAATGTLTDVHDYTIASTEAGLAVQLTTAIRNKAVEAFQEIMRMQA</sequence>
<evidence type="ECO:0000256" key="1">
    <source>
        <dbReference type="ARBA" id="ARBA00004117"/>
    </source>
</evidence>
<reference evidence="7" key="1">
    <citation type="submission" date="2016-10" db="EMBL/GenBank/DDBJ databases">
        <authorList>
            <person name="Varghese N."/>
            <person name="Submissions S."/>
        </authorList>
    </citation>
    <scope>NUCLEOTIDE SEQUENCE [LARGE SCALE GENOMIC DNA]</scope>
    <source>
        <strain evidence="7">DSM 45245</strain>
    </source>
</reference>
<dbReference type="GO" id="GO:0005198">
    <property type="term" value="F:structural molecule activity"/>
    <property type="evidence" value="ECO:0007669"/>
    <property type="project" value="UniProtKB-UniRule"/>
</dbReference>
<keyword evidence="7" id="KW-1185">Reference proteome</keyword>
<gene>
    <name evidence="4" type="primary">fliE</name>
    <name evidence="6" type="ORF">SAMN05444365_103555</name>
</gene>
<evidence type="ECO:0000256" key="4">
    <source>
        <dbReference type="HAMAP-Rule" id="MF_00724"/>
    </source>
</evidence>
<dbReference type="GO" id="GO:0003774">
    <property type="term" value="F:cytoskeletal motor activity"/>
    <property type="evidence" value="ECO:0007669"/>
    <property type="project" value="InterPro"/>
</dbReference>
<evidence type="ECO:0000313" key="6">
    <source>
        <dbReference type="EMBL" id="SDY81024.1"/>
    </source>
</evidence>
<dbReference type="EMBL" id="FNPH01000003">
    <property type="protein sequence ID" value="SDY81024.1"/>
    <property type="molecule type" value="Genomic_DNA"/>
</dbReference>
<evidence type="ECO:0000256" key="5">
    <source>
        <dbReference type="NCBIfam" id="TIGR00205"/>
    </source>
</evidence>
<name>A0A1H3MX01_9ACTN</name>
<dbReference type="Proteomes" id="UP000242415">
    <property type="component" value="Unassembled WGS sequence"/>
</dbReference>
<dbReference type="AlphaFoldDB" id="A0A1H3MX01"/>
<evidence type="ECO:0000313" key="7">
    <source>
        <dbReference type="Proteomes" id="UP000242415"/>
    </source>
</evidence>
<organism evidence="6 7">
    <name type="scientific">Micromonospora pattaloongensis</name>
    <dbReference type="NCBI Taxonomy" id="405436"/>
    <lineage>
        <taxon>Bacteria</taxon>
        <taxon>Bacillati</taxon>
        <taxon>Actinomycetota</taxon>
        <taxon>Actinomycetes</taxon>
        <taxon>Micromonosporales</taxon>
        <taxon>Micromonosporaceae</taxon>
        <taxon>Micromonospora</taxon>
    </lineage>
</organism>
<dbReference type="PRINTS" id="PR01006">
    <property type="entry name" value="FLGHOOKFLIE"/>
</dbReference>
<proteinExistence type="inferred from homology"/>
<evidence type="ECO:0000256" key="2">
    <source>
        <dbReference type="ARBA" id="ARBA00009272"/>
    </source>
</evidence>
<dbReference type="GO" id="GO:0071973">
    <property type="term" value="P:bacterial-type flagellum-dependent cell motility"/>
    <property type="evidence" value="ECO:0007669"/>
    <property type="project" value="InterPro"/>
</dbReference>
<dbReference type="OrthoDB" id="3268318at2"/>
<dbReference type="InterPro" id="IPR001624">
    <property type="entry name" value="FliE"/>
</dbReference>
<comment type="subcellular location">
    <subcellularLocation>
        <location evidence="1 4">Bacterial flagellum basal body</location>
    </subcellularLocation>
</comment>
<evidence type="ECO:0000256" key="3">
    <source>
        <dbReference type="ARBA" id="ARBA00023143"/>
    </source>
</evidence>
<comment type="similarity">
    <text evidence="2 4">Belongs to the FliE family.</text>
</comment>
<accession>A0A1H3MX01</accession>
<dbReference type="STRING" id="405436.SAMN05444365_103555"/>
<keyword evidence="6" id="KW-0282">Flagellum</keyword>
<dbReference type="NCBIfam" id="TIGR00205">
    <property type="entry name" value="fliE"/>
    <property type="match status" value="1"/>
</dbReference>
<dbReference type="Pfam" id="PF02049">
    <property type="entry name" value="FliE"/>
    <property type="match status" value="1"/>
</dbReference>
<dbReference type="PANTHER" id="PTHR34653:SF1">
    <property type="entry name" value="FLAGELLAR HOOK-BASAL BODY COMPLEX PROTEIN FLIE"/>
    <property type="match status" value="1"/>
</dbReference>
<keyword evidence="3 4" id="KW-0975">Bacterial flagellum</keyword>
<keyword evidence="6" id="KW-0969">Cilium</keyword>
<dbReference type="GO" id="GO:0009425">
    <property type="term" value="C:bacterial-type flagellum basal body"/>
    <property type="evidence" value="ECO:0007669"/>
    <property type="project" value="UniProtKB-SubCell"/>
</dbReference>
<protein>
    <recommendedName>
        <fullName evidence="4 5">Flagellar hook-basal body complex protein FliE</fullName>
    </recommendedName>
</protein>
<keyword evidence="6" id="KW-0966">Cell projection</keyword>
<dbReference type="RefSeq" id="WP_091555603.1">
    <property type="nucleotide sequence ID" value="NZ_FNPH01000003.1"/>
</dbReference>
<dbReference type="PANTHER" id="PTHR34653">
    <property type="match status" value="1"/>
</dbReference>